<accession>A0A9P4PI66</accession>
<feature type="compositionally biased region" description="Acidic residues" evidence="1">
    <location>
        <begin position="193"/>
        <end position="214"/>
    </location>
</feature>
<sequence>MGTTPPFFRLSLELRNRIYHFALLNQRAIFTQSAVQLSVSYIQLSGVYERQAAKNLCWLLTSRRFLEEGLEQFYQHATLDRCSIVRDAKFVSQDLTLDGKTSVFELGRVRAANLSVTMGKTHVVRKDNTRYNVIVPRGKERFDSVDEDFGALGRAIVGLEACGLRELKLHVHLFRTTPGIGRLLGTGSWGGDSDGDSDEDEDDDDDEDEEYDSDDTYTESYWNRYGTNLSKPSKVSGYIADFSFLKNLGTSWEKVWIQYTPTYMERYWGDEDPVAANVLAVPIIEESLAKTAKELVGGKGWALRDSLVDESLSATVWVLDVERKGKAEKTGKLEHVGLHSYLAPCDKCRQREEKFRREPAEDGMVRFVGEDCGAVVEFETPVFFGQEGGGSIVAEQ</sequence>
<evidence type="ECO:0000256" key="1">
    <source>
        <dbReference type="SAM" id="MobiDB-lite"/>
    </source>
</evidence>
<comment type="caution">
    <text evidence="2">The sequence shown here is derived from an EMBL/GenBank/DDBJ whole genome shotgun (WGS) entry which is preliminary data.</text>
</comment>
<evidence type="ECO:0000313" key="3">
    <source>
        <dbReference type="Proteomes" id="UP000799764"/>
    </source>
</evidence>
<reference evidence="2" key="1">
    <citation type="journal article" date="2020" name="Stud. Mycol.">
        <title>101 Dothideomycetes genomes: a test case for predicting lifestyles and emergence of pathogens.</title>
        <authorList>
            <person name="Haridas S."/>
            <person name="Albert R."/>
            <person name="Binder M."/>
            <person name="Bloem J."/>
            <person name="Labutti K."/>
            <person name="Salamov A."/>
            <person name="Andreopoulos B."/>
            <person name="Baker S."/>
            <person name="Barry K."/>
            <person name="Bills G."/>
            <person name="Bluhm B."/>
            <person name="Cannon C."/>
            <person name="Castanera R."/>
            <person name="Culley D."/>
            <person name="Daum C."/>
            <person name="Ezra D."/>
            <person name="Gonzalez J."/>
            <person name="Henrissat B."/>
            <person name="Kuo A."/>
            <person name="Liang C."/>
            <person name="Lipzen A."/>
            <person name="Lutzoni F."/>
            <person name="Magnuson J."/>
            <person name="Mondo S."/>
            <person name="Nolan M."/>
            <person name="Ohm R."/>
            <person name="Pangilinan J."/>
            <person name="Park H.-J."/>
            <person name="Ramirez L."/>
            <person name="Alfaro M."/>
            <person name="Sun H."/>
            <person name="Tritt A."/>
            <person name="Yoshinaga Y."/>
            <person name="Zwiers L.-H."/>
            <person name="Turgeon B."/>
            <person name="Goodwin S."/>
            <person name="Spatafora J."/>
            <person name="Crous P."/>
            <person name="Grigoriev I."/>
        </authorList>
    </citation>
    <scope>NUCLEOTIDE SEQUENCE</scope>
    <source>
        <strain evidence="2">CBS 690.94</strain>
    </source>
</reference>
<feature type="region of interest" description="Disordered" evidence="1">
    <location>
        <begin position="185"/>
        <end position="214"/>
    </location>
</feature>
<proteinExistence type="predicted"/>
<gene>
    <name evidence="2" type="ORF">P171DRAFT_520288</name>
</gene>
<evidence type="ECO:0000313" key="2">
    <source>
        <dbReference type="EMBL" id="KAF2445510.1"/>
    </source>
</evidence>
<dbReference type="OrthoDB" id="3799620at2759"/>
<organism evidence="2 3">
    <name type="scientific">Karstenula rhodostoma CBS 690.94</name>
    <dbReference type="NCBI Taxonomy" id="1392251"/>
    <lineage>
        <taxon>Eukaryota</taxon>
        <taxon>Fungi</taxon>
        <taxon>Dikarya</taxon>
        <taxon>Ascomycota</taxon>
        <taxon>Pezizomycotina</taxon>
        <taxon>Dothideomycetes</taxon>
        <taxon>Pleosporomycetidae</taxon>
        <taxon>Pleosporales</taxon>
        <taxon>Massarineae</taxon>
        <taxon>Didymosphaeriaceae</taxon>
        <taxon>Karstenula</taxon>
    </lineage>
</organism>
<dbReference type="EMBL" id="MU001499">
    <property type="protein sequence ID" value="KAF2445510.1"/>
    <property type="molecule type" value="Genomic_DNA"/>
</dbReference>
<name>A0A9P4PI66_9PLEO</name>
<dbReference type="Proteomes" id="UP000799764">
    <property type="component" value="Unassembled WGS sequence"/>
</dbReference>
<protein>
    <submittedName>
        <fullName evidence="2">Uncharacterized protein</fullName>
    </submittedName>
</protein>
<keyword evidence="3" id="KW-1185">Reference proteome</keyword>
<dbReference type="AlphaFoldDB" id="A0A9P4PI66"/>